<reference evidence="1" key="1">
    <citation type="submission" date="2023-11" db="EMBL/GenBank/DDBJ databases">
        <title>Genome assemblies of two species of porcelain crab, Petrolisthes cinctipes and Petrolisthes manimaculis (Anomura: Porcellanidae).</title>
        <authorList>
            <person name="Angst P."/>
        </authorList>
    </citation>
    <scope>NUCLEOTIDE SEQUENCE</scope>
    <source>
        <strain evidence="1">PB745_02</strain>
        <tissue evidence="1">Gill</tissue>
    </source>
</reference>
<organism evidence="1 2">
    <name type="scientific">Petrolisthes manimaculis</name>
    <dbReference type="NCBI Taxonomy" id="1843537"/>
    <lineage>
        <taxon>Eukaryota</taxon>
        <taxon>Metazoa</taxon>
        <taxon>Ecdysozoa</taxon>
        <taxon>Arthropoda</taxon>
        <taxon>Crustacea</taxon>
        <taxon>Multicrustacea</taxon>
        <taxon>Malacostraca</taxon>
        <taxon>Eumalacostraca</taxon>
        <taxon>Eucarida</taxon>
        <taxon>Decapoda</taxon>
        <taxon>Pleocyemata</taxon>
        <taxon>Anomura</taxon>
        <taxon>Galatheoidea</taxon>
        <taxon>Porcellanidae</taxon>
        <taxon>Petrolisthes</taxon>
    </lineage>
</organism>
<dbReference type="EMBL" id="JAWZYT010002564">
    <property type="protein sequence ID" value="KAK4303559.1"/>
    <property type="molecule type" value="Genomic_DNA"/>
</dbReference>
<dbReference type="Proteomes" id="UP001292094">
    <property type="component" value="Unassembled WGS sequence"/>
</dbReference>
<gene>
    <name evidence="1" type="ORF">Pmani_024442</name>
</gene>
<dbReference type="AlphaFoldDB" id="A0AAE1U2A1"/>
<proteinExistence type="predicted"/>
<protein>
    <submittedName>
        <fullName evidence="1">Uncharacterized protein</fullName>
    </submittedName>
</protein>
<sequence length="146" mass="16318">MPPTPAERLPCPQKQLPRLQVALYVHHTQPILPTPIMYYTHASHAHHTPPTPTPHLPRPHHTFHAHPTPSTPTPHFPRSPHTFHAHYALSTVSDTLPTPSLHLPRPPHVSHTHTHYPLATTMPTSYSHPPALLSLPLPVLAVSCFR</sequence>
<keyword evidence="2" id="KW-1185">Reference proteome</keyword>
<evidence type="ECO:0000313" key="2">
    <source>
        <dbReference type="Proteomes" id="UP001292094"/>
    </source>
</evidence>
<evidence type="ECO:0000313" key="1">
    <source>
        <dbReference type="EMBL" id="KAK4303559.1"/>
    </source>
</evidence>
<accession>A0AAE1U2A1</accession>
<name>A0AAE1U2A1_9EUCA</name>
<comment type="caution">
    <text evidence="1">The sequence shown here is derived from an EMBL/GenBank/DDBJ whole genome shotgun (WGS) entry which is preliminary data.</text>
</comment>